<keyword evidence="3" id="KW-0472">Membrane</keyword>
<dbReference type="PANTHER" id="PTHR43903">
    <property type="entry name" value="NEUROLIGIN"/>
    <property type="match status" value="1"/>
</dbReference>
<feature type="transmembrane region" description="Helical" evidence="3">
    <location>
        <begin position="120"/>
        <end position="144"/>
    </location>
</feature>
<dbReference type="CTD" id="100114473"/>
<feature type="compositionally biased region" description="Polar residues" evidence="2">
    <location>
        <begin position="309"/>
        <end position="324"/>
    </location>
</feature>
<organism evidence="4 5">
    <name type="scientific">Ceratina calcarata</name>
    <dbReference type="NCBI Taxonomy" id="156304"/>
    <lineage>
        <taxon>Eukaryota</taxon>
        <taxon>Metazoa</taxon>
        <taxon>Ecdysozoa</taxon>
        <taxon>Arthropoda</taxon>
        <taxon>Hexapoda</taxon>
        <taxon>Insecta</taxon>
        <taxon>Pterygota</taxon>
        <taxon>Neoptera</taxon>
        <taxon>Endopterygota</taxon>
        <taxon>Hymenoptera</taxon>
        <taxon>Apocrita</taxon>
        <taxon>Aculeata</taxon>
        <taxon>Apoidea</taxon>
        <taxon>Anthophila</taxon>
        <taxon>Apidae</taxon>
        <taxon>Ceratina</taxon>
        <taxon>Zadontomerus</taxon>
    </lineage>
</organism>
<dbReference type="RefSeq" id="XP_026669179.1">
    <property type="nucleotide sequence ID" value="XM_026813378.1"/>
</dbReference>
<keyword evidence="4" id="KW-1185">Reference proteome</keyword>
<protein>
    <submittedName>
        <fullName evidence="5">Neuroligin-1-like isoform X1</fullName>
    </submittedName>
</protein>
<dbReference type="GeneID" id="108624782"/>
<evidence type="ECO:0000256" key="2">
    <source>
        <dbReference type="SAM" id="MobiDB-lite"/>
    </source>
</evidence>
<evidence type="ECO:0000313" key="4">
    <source>
        <dbReference type="Proteomes" id="UP000694925"/>
    </source>
</evidence>
<dbReference type="Proteomes" id="UP000694925">
    <property type="component" value="Unplaced"/>
</dbReference>
<gene>
    <name evidence="5" type="primary">LOC108624782</name>
</gene>
<accession>A0AAJ7S0L0</accession>
<name>A0AAJ7S0L0_9HYME</name>
<keyword evidence="3" id="KW-1133">Transmembrane helix</keyword>
<dbReference type="InterPro" id="IPR051093">
    <property type="entry name" value="Neuroligin/BSAL"/>
</dbReference>
<evidence type="ECO:0000313" key="5">
    <source>
        <dbReference type="RefSeq" id="XP_026669179.1"/>
    </source>
</evidence>
<feature type="compositionally biased region" description="Polar residues" evidence="2">
    <location>
        <begin position="237"/>
        <end position="249"/>
    </location>
</feature>
<feature type="region of interest" description="Disordered" evidence="2">
    <location>
        <begin position="277"/>
        <end position="330"/>
    </location>
</feature>
<evidence type="ECO:0000256" key="1">
    <source>
        <dbReference type="ARBA" id="ARBA00005964"/>
    </source>
</evidence>
<comment type="similarity">
    <text evidence="1">Belongs to the type-B carboxylesterase/lipase family.</text>
</comment>
<keyword evidence="3" id="KW-0812">Transmembrane</keyword>
<reference evidence="5" key="1">
    <citation type="submission" date="2025-08" db="UniProtKB">
        <authorList>
            <consortium name="RefSeq"/>
        </authorList>
    </citation>
    <scope>IDENTIFICATION</scope>
    <source>
        <tissue evidence="5">Whole body</tissue>
    </source>
</reference>
<evidence type="ECO:0000256" key="3">
    <source>
        <dbReference type="SAM" id="Phobius"/>
    </source>
</evidence>
<proteinExistence type="inferred from homology"/>
<dbReference type="AlphaFoldDB" id="A0AAJ7S0L0"/>
<sequence>MRPKMKNHYRAHQLSVWLRLVPELHRAGMEDVDARHNLFRGHSDPSLYDGSVRPDPSSRISEEFKRKGNITTEPPTTTDYNAATTCASEIQSTNLQNVHNASTDTLASLDAAGYAAYSTALSVTIAIGCSLLILNVLIFAGVYYQRDKTRLEVKSLQQQQMLNQQCGPRGFSELKQPPPPHSHFPGSGQVIVDVENEMLRSAAIDEENRDIYHERELKLEEILKWSGNVMKGPPNDPNSLLQQGQGTHTLPHQHHYQKQHQQQHATLPRASVIQDMNAQTQGPPNGSIHMTVPRAPPPPRAKSPPENQPLLQSATVSSRVSQAAMSEMRV</sequence>
<feature type="region of interest" description="Disordered" evidence="2">
    <location>
        <begin position="229"/>
        <end position="249"/>
    </location>
</feature>